<dbReference type="eggNOG" id="COG4135">
    <property type="taxonomic scope" value="Bacteria"/>
</dbReference>
<dbReference type="GO" id="GO:0005886">
    <property type="term" value="C:plasma membrane"/>
    <property type="evidence" value="ECO:0007669"/>
    <property type="project" value="UniProtKB-SubCell"/>
</dbReference>
<keyword evidence="6 8" id="KW-1133">Transmembrane helix</keyword>
<keyword evidence="2 8" id="KW-0813">Transport</keyword>
<dbReference type="AlphaFoldDB" id="G4QEY2"/>
<comment type="subcellular location">
    <subcellularLocation>
        <location evidence="1">Cell inner membrane</location>
        <topology evidence="1">Multi-pass membrane protein</topology>
    </subcellularLocation>
    <subcellularLocation>
        <location evidence="8">Cell membrane</location>
        <topology evidence="8">Multi-pass membrane protein</topology>
    </subcellularLocation>
</comment>
<dbReference type="Gene3D" id="1.10.3720.10">
    <property type="entry name" value="MetI-like"/>
    <property type="match status" value="2"/>
</dbReference>
<dbReference type="OrthoDB" id="7852521at2"/>
<name>G4QEY2_GLANF</name>
<sequence length="568" mass="62237">MVNSASFFSRWVKLSPSILVILLIVPVVAGLLGVLLPAFGWLPALGEDTFGVRGFEALWLTPGFVKMLALSFSTSLISTFFAVVLSILILGNYFNSRLLKYIQKLLGPILVIPHAAAAIAIGFLIAPSGLIMRLFSPWLSGAALPPDTLLPNDPYGLSIILGLTLKELPFVLLMAVAAMQQREIKQVIEGQYKVAISLGYYPFTGFCKAVLPVLYPFMRLPVYAILAYSSASIEIPLILGPNTPPTLAVAVMQWFNDVDLSLRIKASAGALVQILVTLGVLFTWWLLEQCVKKCSFSKLTNGRRKYADLIWRVLTHCLTLLVLFAIALALLGLVLWSFASYWSFPNAYPDQLVTLHWQSAFKQLPETISDTVLVALSATGIALFFALFALEAEQQRQKALSSAASLMIYLPLLVPSIAFLFGIVWVKELIGVDAVFSMVVLGHLLFVMPYVFLSLATSYRKLDLRYAKVAASLGCSPWKVFYAVKLPQLVPPILFSAALGLAISFSQYLPTLLLGGGRMNTLTTEAVAIASGASRRISAVYVIMQLLLPALGFILAWLIPKLLFRPRQ</sequence>
<keyword evidence="5 8" id="KW-0812">Transmembrane</keyword>
<dbReference type="PANTHER" id="PTHR43357:SF4">
    <property type="entry name" value="INNER MEMBRANE ABC TRANSPORTER PERMEASE PROTEIN YDCV"/>
    <property type="match status" value="1"/>
</dbReference>
<feature type="transmembrane region" description="Helical" evidence="8">
    <location>
        <begin position="155"/>
        <end position="177"/>
    </location>
</feature>
<dbReference type="Proteomes" id="UP000009282">
    <property type="component" value="Chromosome"/>
</dbReference>
<comment type="similarity">
    <text evidence="8">Belongs to the binding-protein-dependent transport system permease family.</text>
</comment>
<feature type="transmembrane region" description="Helical" evidence="8">
    <location>
        <begin position="539"/>
        <end position="559"/>
    </location>
</feature>
<feature type="domain" description="ABC transmembrane type-1" evidence="9">
    <location>
        <begin position="368"/>
        <end position="552"/>
    </location>
</feature>
<evidence type="ECO:0000259" key="9">
    <source>
        <dbReference type="PROSITE" id="PS50928"/>
    </source>
</evidence>
<gene>
    <name evidence="10" type="ordered locus">GNIT_0091</name>
</gene>
<evidence type="ECO:0000256" key="1">
    <source>
        <dbReference type="ARBA" id="ARBA00004429"/>
    </source>
</evidence>
<evidence type="ECO:0000313" key="11">
    <source>
        <dbReference type="Proteomes" id="UP000009282"/>
    </source>
</evidence>
<keyword evidence="11" id="KW-1185">Reference proteome</keyword>
<feature type="transmembrane region" description="Helical" evidence="8">
    <location>
        <begin position="64"/>
        <end position="93"/>
    </location>
</feature>
<feature type="transmembrane region" description="Helical" evidence="8">
    <location>
        <begin position="435"/>
        <end position="456"/>
    </location>
</feature>
<dbReference type="RefSeq" id="WP_014107124.1">
    <property type="nucleotide sequence ID" value="NC_016041.1"/>
</dbReference>
<dbReference type="EMBL" id="CP003060">
    <property type="protein sequence ID" value="AEP28245.1"/>
    <property type="molecule type" value="Genomic_DNA"/>
</dbReference>
<evidence type="ECO:0000256" key="4">
    <source>
        <dbReference type="ARBA" id="ARBA00022519"/>
    </source>
</evidence>
<dbReference type="HOGENOM" id="CLU_026097_0_0_6"/>
<keyword evidence="3" id="KW-1003">Cell membrane</keyword>
<dbReference type="KEGG" id="gni:GNIT_0091"/>
<evidence type="ECO:0000256" key="3">
    <source>
        <dbReference type="ARBA" id="ARBA00022475"/>
    </source>
</evidence>
<protein>
    <submittedName>
        <fullName evidence="10">Binding-protein-dependent transport systems inner membrane component</fullName>
    </submittedName>
</protein>
<evidence type="ECO:0000256" key="8">
    <source>
        <dbReference type="RuleBase" id="RU363032"/>
    </source>
</evidence>
<feature type="transmembrane region" description="Helical" evidence="8">
    <location>
        <begin position="20"/>
        <end position="44"/>
    </location>
</feature>
<dbReference type="SUPFAM" id="SSF161098">
    <property type="entry name" value="MetI-like"/>
    <property type="match status" value="2"/>
</dbReference>
<accession>G4QEY2</accession>
<evidence type="ECO:0000256" key="2">
    <source>
        <dbReference type="ARBA" id="ARBA00022448"/>
    </source>
</evidence>
<feature type="transmembrane region" description="Helical" evidence="8">
    <location>
        <begin position="371"/>
        <end position="390"/>
    </location>
</feature>
<dbReference type="PROSITE" id="PS50928">
    <property type="entry name" value="ABC_TM1"/>
    <property type="match status" value="2"/>
</dbReference>
<keyword evidence="7 8" id="KW-0472">Membrane</keyword>
<dbReference type="InterPro" id="IPR000515">
    <property type="entry name" value="MetI-like"/>
</dbReference>
<dbReference type="InterPro" id="IPR035906">
    <property type="entry name" value="MetI-like_sf"/>
</dbReference>
<evidence type="ECO:0000256" key="6">
    <source>
        <dbReference type="ARBA" id="ARBA00022989"/>
    </source>
</evidence>
<reference evidence="10 11" key="1">
    <citation type="journal article" date="2011" name="J. Bacteriol.">
        <title>Complete genome sequence of seawater bacterium Glaciecola nitratireducens FR1064T.</title>
        <authorList>
            <person name="Bian F."/>
            <person name="Qin Q.L."/>
            <person name="Xie B.B."/>
            <person name="Shu Y.L."/>
            <person name="Zhang X.Y."/>
            <person name="Yu Y."/>
            <person name="Chen B."/>
            <person name="Chen X.L."/>
            <person name="Zhou B.C."/>
            <person name="Zhang Y.Z."/>
        </authorList>
    </citation>
    <scope>NUCLEOTIDE SEQUENCE [LARGE SCALE GENOMIC DNA]</scope>
    <source>
        <strain evidence="11">JCM 12485 / KCTC 12276 / FR1064</strain>
    </source>
</reference>
<feature type="transmembrane region" description="Helical" evidence="8">
    <location>
        <begin position="266"/>
        <end position="288"/>
    </location>
</feature>
<proteinExistence type="inferred from homology"/>
<dbReference type="CDD" id="cd06261">
    <property type="entry name" value="TM_PBP2"/>
    <property type="match status" value="1"/>
</dbReference>
<dbReference type="Pfam" id="PF00528">
    <property type="entry name" value="BPD_transp_1"/>
    <property type="match status" value="1"/>
</dbReference>
<feature type="transmembrane region" description="Helical" evidence="8">
    <location>
        <begin position="198"/>
        <end position="218"/>
    </location>
</feature>
<evidence type="ECO:0000256" key="5">
    <source>
        <dbReference type="ARBA" id="ARBA00022692"/>
    </source>
</evidence>
<evidence type="ECO:0000313" key="10">
    <source>
        <dbReference type="EMBL" id="AEP28245.1"/>
    </source>
</evidence>
<feature type="transmembrane region" description="Helical" evidence="8">
    <location>
        <begin position="105"/>
        <end position="135"/>
    </location>
</feature>
<dbReference type="GO" id="GO:0055085">
    <property type="term" value="P:transmembrane transport"/>
    <property type="evidence" value="ECO:0007669"/>
    <property type="project" value="InterPro"/>
</dbReference>
<dbReference type="STRING" id="1085623.GNIT_0091"/>
<feature type="transmembrane region" description="Helical" evidence="8">
    <location>
        <begin position="402"/>
        <end position="423"/>
    </location>
</feature>
<evidence type="ECO:0000256" key="7">
    <source>
        <dbReference type="ARBA" id="ARBA00023136"/>
    </source>
</evidence>
<feature type="transmembrane region" description="Helical" evidence="8">
    <location>
        <begin position="489"/>
        <end position="509"/>
    </location>
</feature>
<keyword evidence="4" id="KW-0997">Cell inner membrane</keyword>
<organism evidence="10 11">
    <name type="scientific">Glaciecola nitratireducens (strain JCM 12485 / KCTC 12276 / FR1064)</name>
    <dbReference type="NCBI Taxonomy" id="1085623"/>
    <lineage>
        <taxon>Bacteria</taxon>
        <taxon>Pseudomonadati</taxon>
        <taxon>Pseudomonadota</taxon>
        <taxon>Gammaproteobacteria</taxon>
        <taxon>Alteromonadales</taxon>
        <taxon>Alteromonadaceae</taxon>
        <taxon>Brumicola</taxon>
    </lineage>
</organism>
<feature type="domain" description="ABC transmembrane type-1" evidence="9">
    <location>
        <begin position="64"/>
        <end position="284"/>
    </location>
</feature>
<feature type="transmembrane region" description="Helical" evidence="8">
    <location>
        <begin position="309"/>
        <end position="339"/>
    </location>
</feature>
<dbReference type="PANTHER" id="PTHR43357">
    <property type="entry name" value="INNER MEMBRANE ABC TRANSPORTER PERMEASE PROTEIN YDCV"/>
    <property type="match status" value="1"/>
</dbReference>